<evidence type="ECO:0000259" key="1">
    <source>
        <dbReference type="PROSITE" id="PS50994"/>
    </source>
</evidence>
<dbReference type="STRING" id="763407.A0A162PNP4"/>
<dbReference type="InterPro" id="IPR001584">
    <property type="entry name" value="Integrase_cat-core"/>
</dbReference>
<dbReference type="InterPro" id="IPR036397">
    <property type="entry name" value="RNaseH_sf"/>
</dbReference>
<dbReference type="GO" id="GO:0003676">
    <property type="term" value="F:nucleic acid binding"/>
    <property type="evidence" value="ECO:0007669"/>
    <property type="project" value="InterPro"/>
</dbReference>
<dbReference type="SUPFAM" id="SSF53098">
    <property type="entry name" value="Ribonuclease H-like"/>
    <property type="match status" value="1"/>
</dbReference>
<proteinExistence type="predicted"/>
<accession>A0A162PNP4</accession>
<dbReference type="VEuPathDB" id="FungiDB:PHYBLDRAFT_111993"/>
<organism evidence="2 3">
    <name type="scientific">Phycomyces blakesleeanus (strain ATCC 8743b / DSM 1359 / FGSC 10004 / NBRC 33097 / NRRL 1555)</name>
    <dbReference type="NCBI Taxonomy" id="763407"/>
    <lineage>
        <taxon>Eukaryota</taxon>
        <taxon>Fungi</taxon>
        <taxon>Fungi incertae sedis</taxon>
        <taxon>Mucoromycota</taxon>
        <taxon>Mucoromycotina</taxon>
        <taxon>Mucoromycetes</taxon>
        <taxon>Mucorales</taxon>
        <taxon>Phycomycetaceae</taxon>
        <taxon>Phycomyces</taxon>
    </lineage>
</organism>
<dbReference type="InParanoid" id="A0A162PNP4"/>
<dbReference type="InterPro" id="IPR012337">
    <property type="entry name" value="RNaseH-like_sf"/>
</dbReference>
<dbReference type="Gene3D" id="3.30.420.10">
    <property type="entry name" value="Ribonuclease H-like superfamily/Ribonuclease H"/>
    <property type="match status" value="1"/>
</dbReference>
<gene>
    <name evidence="2" type="ORF">PHYBLDRAFT_111993</name>
</gene>
<dbReference type="GO" id="GO:0005634">
    <property type="term" value="C:nucleus"/>
    <property type="evidence" value="ECO:0007669"/>
    <property type="project" value="UniProtKB-ARBA"/>
</dbReference>
<dbReference type="OrthoDB" id="2279446at2759"/>
<feature type="domain" description="Integrase catalytic" evidence="1">
    <location>
        <begin position="1"/>
        <end position="51"/>
    </location>
</feature>
<dbReference type="GeneID" id="28989162"/>
<evidence type="ECO:0000313" key="2">
    <source>
        <dbReference type="EMBL" id="OAD74557.1"/>
    </source>
</evidence>
<sequence length="51" mass="6064">MSKILLHYTNQIKVHHKFTSAFHPRTNGKCERLNSILKQMLRKYVHGAIHH</sequence>
<reference evidence="3" key="1">
    <citation type="submission" date="2015-06" db="EMBL/GenBank/DDBJ databases">
        <title>Expansion of signal transduction pathways in fungi by whole-genome duplication.</title>
        <authorList>
            <consortium name="DOE Joint Genome Institute"/>
            <person name="Corrochano L.M."/>
            <person name="Kuo A."/>
            <person name="Marcet-Houben M."/>
            <person name="Polaino S."/>
            <person name="Salamov A."/>
            <person name="Villalobos J.M."/>
            <person name="Alvarez M.I."/>
            <person name="Avalos J."/>
            <person name="Benito E.P."/>
            <person name="Benoit I."/>
            <person name="Burger G."/>
            <person name="Camino L.P."/>
            <person name="Canovas D."/>
            <person name="Cerda-Olmedo E."/>
            <person name="Cheng J.-F."/>
            <person name="Dominguez A."/>
            <person name="Elias M."/>
            <person name="Eslava A.P."/>
            <person name="Glaser F."/>
            <person name="Grimwood J."/>
            <person name="Gutierrez G."/>
            <person name="Heitman J."/>
            <person name="Henrissat B."/>
            <person name="Iturriaga E.A."/>
            <person name="Lang B.F."/>
            <person name="Lavin J.L."/>
            <person name="Lee S."/>
            <person name="Li W."/>
            <person name="Lindquist E."/>
            <person name="Lopez-Garcia S."/>
            <person name="Luque E.M."/>
            <person name="Marcos A.T."/>
            <person name="Martin J."/>
            <person name="McCluskey K."/>
            <person name="Medina H.R."/>
            <person name="Miralles-Duran A."/>
            <person name="Miyazaki A."/>
            <person name="Munoz-Torres E."/>
            <person name="Oguiza J.A."/>
            <person name="Ohm R."/>
            <person name="Olmedo M."/>
            <person name="Orejas M."/>
            <person name="Ortiz-Castellanos L."/>
            <person name="Pisabarro A.G."/>
            <person name="Rodriguez-Romero J."/>
            <person name="Ruiz-Herrera J."/>
            <person name="Ruiz-Vazquez R."/>
            <person name="Sanz C."/>
            <person name="Schackwitz W."/>
            <person name="Schmutz J."/>
            <person name="Shahriari M."/>
            <person name="Shelest E."/>
            <person name="Silva-Franco F."/>
            <person name="Soanes D."/>
            <person name="Syed K."/>
            <person name="Tagua V.G."/>
            <person name="Talbot N.J."/>
            <person name="Thon M."/>
            <person name="De vries R.P."/>
            <person name="Wiebenga A."/>
            <person name="Yadav J.S."/>
            <person name="Braun E.L."/>
            <person name="Baker S."/>
            <person name="Garre V."/>
            <person name="Horwitz B."/>
            <person name="Torres-Martinez S."/>
            <person name="Idnurm A."/>
            <person name="Herrera-Estrella A."/>
            <person name="Gabaldon T."/>
            <person name="Grigoriev I.V."/>
        </authorList>
    </citation>
    <scope>NUCLEOTIDE SEQUENCE [LARGE SCALE GENOMIC DNA]</scope>
    <source>
        <strain evidence="3">NRRL 1555(-)</strain>
    </source>
</reference>
<dbReference type="Proteomes" id="UP000077315">
    <property type="component" value="Unassembled WGS sequence"/>
</dbReference>
<name>A0A162PNP4_PHYB8</name>
<dbReference type="AlphaFoldDB" id="A0A162PNP4"/>
<protein>
    <recommendedName>
        <fullName evidence="1">Integrase catalytic domain-containing protein</fullName>
    </recommendedName>
</protein>
<dbReference type="PROSITE" id="PS50994">
    <property type="entry name" value="INTEGRASE"/>
    <property type="match status" value="1"/>
</dbReference>
<dbReference type="EMBL" id="KV440979">
    <property type="protein sequence ID" value="OAD74557.1"/>
    <property type="molecule type" value="Genomic_DNA"/>
</dbReference>
<dbReference type="GO" id="GO:0015074">
    <property type="term" value="P:DNA integration"/>
    <property type="evidence" value="ECO:0007669"/>
    <property type="project" value="InterPro"/>
</dbReference>
<evidence type="ECO:0000313" key="3">
    <source>
        <dbReference type="Proteomes" id="UP000077315"/>
    </source>
</evidence>
<keyword evidence="3" id="KW-1185">Reference proteome</keyword>
<dbReference type="RefSeq" id="XP_018292597.1">
    <property type="nucleotide sequence ID" value="XM_018428256.1"/>
</dbReference>